<dbReference type="AlphaFoldDB" id="A0A9D2SP25"/>
<dbReference type="GO" id="GO:0003677">
    <property type="term" value="F:DNA binding"/>
    <property type="evidence" value="ECO:0007669"/>
    <property type="project" value="InterPro"/>
</dbReference>
<dbReference type="Proteomes" id="UP000823891">
    <property type="component" value="Unassembled WGS sequence"/>
</dbReference>
<name>A0A9D2SP25_9FIRM</name>
<organism evidence="1 2">
    <name type="scientific">Candidatus Eisenbergiella merdavium</name>
    <dbReference type="NCBI Taxonomy" id="2838551"/>
    <lineage>
        <taxon>Bacteria</taxon>
        <taxon>Bacillati</taxon>
        <taxon>Bacillota</taxon>
        <taxon>Clostridia</taxon>
        <taxon>Lachnospirales</taxon>
        <taxon>Lachnospiraceae</taxon>
        <taxon>Eisenbergiella</taxon>
    </lineage>
</organism>
<reference evidence="1" key="2">
    <citation type="submission" date="2021-04" db="EMBL/GenBank/DDBJ databases">
        <authorList>
            <person name="Gilroy R."/>
        </authorList>
    </citation>
    <scope>NUCLEOTIDE SEQUENCE</scope>
    <source>
        <strain evidence="1">USAMLcec2-132</strain>
    </source>
</reference>
<dbReference type="PANTHER" id="PTHR33677:SF3">
    <property type="entry name" value="COPPER-SENSING TRANSCRIPTIONAL REPRESSOR RICR"/>
    <property type="match status" value="1"/>
</dbReference>
<sequence>MERSKEKNGEDHQNAACGCTPDDTASGAGFSCGQDSCRACHHKKTPRSEAELKSLKNRLNRISGQLSGISRMLDDNRYCGDILTQVAAVESALQSFGYLILKEHMETCVVEEVQNGNTQIVEEAFELIRKLK</sequence>
<gene>
    <name evidence="1" type="ORF">H9761_07205</name>
</gene>
<evidence type="ECO:0000313" key="1">
    <source>
        <dbReference type="EMBL" id="HJC23474.1"/>
    </source>
</evidence>
<dbReference type="PANTHER" id="PTHR33677">
    <property type="entry name" value="TRANSCRIPTIONAL REPRESSOR FRMR-RELATED"/>
    <property type="match status" value="1"/>
</dbReference>
<dbReference type="InterPro" id="IPR003735">
    <property type="entry name" value="Metal_Tscrpt_repr"/>
</dbReference>
<dbReference type="InterPro" id="IPR038390">
    <property type="entry name" value="Metal_Tscrpt_repr_sf"/>
</dbReference>
<proteinExistence type="predicted"/>
<dbReference type="EMBL" id="DWWS01000024">
    <property type="protein sequence ID" value="HJC23474.1"/>
    <property type="molecule type" value="Genomic_DNA"/>
</dbReference>
<evidence type="ECO:0000313" key="2">
    <source>
        <dbReference type="Proteomes" id="UP000823891"/>
    </source>
</evidence>
<dbReference type="Gene3D" id="1.20.58.1000">
    <property type="entry name" value="Metal-sensitive repressor, helix protomer"/>
    <property type="match status" value="1"/>
</dbReference>
<comment type="caution">
    <text evidence="1">The sequence shown here is derived from an EMBL/GenBank/DDBJ whole genome shotgun (WGS) entry which is preliminary data.</text>
</comment>
<dbReference type="Pfam" id="PF02583">
    <property type="entry name" value="Trns_repr_metal"/>
    <property type="match status" value="1"/>
</dbReference>
<accession>A0A9D2SP25</accession>
<reference evidence="1" key="1">
    <citation type="journal article" date="2021" name="PeerJ">
        <title>Extensive microbial diversity within the chicken gut microbiome revealed by metagenomics and culture.</title>
        <authorList>
            <person name="Gilroy R."/>
            <person name="Ravi A."/>
            <person name="Getino M."/>
            <person name="Pursley I."/>
            <person name="Horton D.L."/>
            <person name="Alikhan N.F."/>
            <person name="Baker D."/>
            <person name="Gharbi K."/>
            <person name="Hall N."/>
            <person name="Watson M."/>
            <person name="Adriaenssens E.M."/>
            <person name="Foster-Nyarko E."/>
            <person name="Jarju S."/>
            <person name="Secka A."/>
            <person name="Antonio M."/>
            <person name="Oren A."/>
            <person name="Chaudhuri R.R."/>
            <person name="La Ragione R."/>
            <person name="Hildebrand F."/>
            <person name="Pallen M.J."/>
        </authorList>
    </citation>
    <scope>NUCLEOTIDE SEQUENCE</scope>
    <source>
        <strain evidence="1">USAMLcec2-132</strain>
    </source>
</reference>
<dbReference type="GO" id="GO:0045892">
    <property type="term" value="P:negative regulation of DNA-templated transcription"/>
    <property type="evidence" value="ECO:0007669"/>
    <property type="project" value="UniProtKB-ARBA"/>
</dbReference>
<dbReference type="GO" id="GO:0046872">
    <property type="term" value="F:metal ion binding"/>
    <property type="evidence" value="ECO:0007669"/>
    <property type="project" value="InterPro"/>
</dbReference>
<protein>
    <submittedName>
        <fullName evidence="1">Metal-sensing transcriptional repressor</fullName>
    </submittedName>
</protein>